<gene>
    <name evidence="2" type="ORF">GRJ2_000307500</name>
</gene>
<evidence type="ECO:0000313" key="3">
    <source>
        <dbReference type="Proteomes" id="UP001623348"/>
    </source>
</evidence>
<dbReference type="Proteomes" id="UP001623348">
    <property type="component" value="Unassembled WGS sequence"/>
</dbReference>
<evidence type="ECO:0000313" key="2">
    <source>
        <dbReference type="EMBL" id="GAB0178422.1"/>
    </source>
</evidence>
<organism evidence="2 3">
    <name type="scientific">Grus japonensis</name>
    <name type="common">Japanese crane</name>
    <name type="synonym">Red-crowned crane</name>
    <dbReference type="NCBI Taxonomy" id="30415"/>
    <lineage>
        <taxon>Eukaryota</taxon>
        <taxon>Metazoa</taxon>
        <taxon>Chordata</taxon>
        <taxon>Craniata</taxon>
        <taxon>Vertebrata</taxon>
        <taxon>Euteleostomi</taxon>
        <taxon>Archelosauria</taxon>
        <taxon>Archosauria</taxon>
        <taxon>Dinosauria</taxon>
        <taxon>Saurischia</taxon>
        <taxon>Theropoda</taxon>
        <taxon>Coelurosauria</taxon>
        <taxon>Aves</taxon>
        <taxon>Neognathae</taxon>
        <taxon>Neoaves</taxon>
        <taxon>Gruiformes</taxon>
        <taxon>Gruidae</taxon>
        <taxon>Grus</taxon>
    </lineage>
</organism>
<dbReference type="PROSITE" id="PS50878">
    <property type="entry name" value="RT_POL"/>
    <property type="match status" value="1"/>
</dbReference>
<feature type="domain" description="Reverse transcriptase" evidence="1">
    <location>
        <begin position="1"/>
        <end position="116"/>
    </location>
</feature>
<dbReference type="AlphaFoldDB" id="A0ABC9W0U6"/>
<comment type="caution">
    <text evidence="2">The sequence shown here is derived from an EMBL/GenBank/DDBJ whole genome shotgun (WGS) entry which is preliminary data.</text>
</comment>
<evidence type="ECO:0000259" key="1">
    <source>
        <dbReference type="PROSITE" id="PS50878"/>
    </source>
</evidence>
<proteinExistence type="predicted"/>
<keyword evidence="3" id="KW-1185">Reference proteome</keyword>
<dbReference type="EMBL" id="BAAFJT010000001">
    <property type="protein sequence ID" value="GAB0178422.1"/>
    <property type="molecule type" value="Genomic_DNA"/>
</dbReference>
<accession>A0ABC9W0U6</accession>
<sequence length="237" mass="27333">MSKWRSVMSGIPQGSVLGPALFNIFVSDMDNGIECTLSKFADDTKLCGGVDTLEGRDAIQRDLDRLERWARVNCMKFNKAKCKVLHMGWRNPKHNYRLGEEWIESSPEEEDLGVLIDEKLNMSQQCALAAQKANCVLRCIKRGLTSRSREVILPLYSALMRPHLESRGPQYRRDMELLERVQRRAMKLIRGLEQLSYEDRLRELGLFSLEKRRLQGDLIVAFQYLKGPTGKLERDCL</sequence>
<dbReference type="PANTHER" id="PTHR33332">
    <property type="entry name" value="REVERSE TRANSCRIPTASE DOMAIN-CONTAINING PROTEIN"/>
    <property type="match status" value="1"/>
</dbReference>
<name>A0ABC9W0U6_GRUJA</name>
<protein>
    <submittedName>
        <fullName evidence="2">Mitochondrial enolase superfamily member 1</fullName>
    </submittedName>
</protein>
<dbReference type="Pfam" id="PF00078">
    <property type="entry name" value="RVT_1"/>
    <property type="match status" value="1"/>
</dbReference>
<reference evidence="2 3" key="1">
    <citation type="submission" date="2024-06" db="EMBL/GenBank/DDBJ databases">
        <title>The draft genome of Grus japonensis, version 3.</title>
        <authorList>
            <person name="Nabeshima K."/>
            <person name="Suzuki S."/>
            <person name="Onuma M."/>
        </authorList>
    </citation>
    <scope>NUCLEOTIDE SEQUENCE [LARGE SCALE GENOMIC DNA]</scope>
    <source>
        <strain evidence="2 3">451A</strain>
    </source>
</reference>
<dbReference type="InterPro" id="IPR000477">
    <property type="entry name" value="RT_dom"/>
</dbReference>